<dbReference type="AlphaFoldDB" id="A0A485KA53"/>
<keyword evidence="4" id="KW-1185">Reference proteome</keyword>
<gene>
    <name evidence="3" type="primary">Aste57867_2446</name>
    <name evidence="2" type="ORF">As57867_002440</name>
    <name evidence="3" type="ORF">ASTE57867_2446</name>
</gene>
<evidence type="ECO:0000313" key="4">
    <source>
        <dbReference type="Proteomes" id="UP000332933"/>
    </source>
</evidence>
<dbReference type="InterPro" id="IPR056671">
    <property type="entry name" value="DUF7769"/>
</dbReference>
<protein>
    <submittedName>
        <fullName evidence="3">Aste57867_2446 protein</fullName>
    </submittedName>
</protein>
<dbReference type="Pfam" id="PF24964">
    <property type="entry name" value="DUF7769"/>
    <property type="match status" value="1"/>
</dbReference>
<evidence type="ECO:0000313" key="2">
    <source>
        <dbReference type="EMBL" id="KAF0717196.1"/>
    </source>
</evidence>
<feature type="domain" description="DUF7769" evidence="1">
    <location>
        <begin position="10"/>
        <end position="58"/>
    </location>
</feature>
<reference evidence="2" key="2">
    <citation type="submission" date="2019-06" db="EMBL/GenBank/DDBJ databases">
        <title>Genomics analysis of Aphanomyces spp. identifies a new class of oomycete effector associated with host adaptation.</title>
        <authorList>
            <person name="Gaulin E."/>
        </authorList>
    </citation>
    <scope>NUCLEOTIDE SEQUENCE</scope>
    <source>
        <strain evidence="2">CBS 578.67</strain>
    </source>
</reference>
<evidence type="ECO:0000313" key="3">
    <source>
        <dbReference type="EMBL" id="VFT79646.1"/>
    </source>
</evidence>
<dbReference type="EMBL" id="VJMH01000286">
    <property type="protein sequence ID" value="KAF0717196.1"/>
    <property type="molecule type" value="Genomic_DNA"/>
</dbReference>
<accession>A0A485KA53</accession>
<dbReference type="PANTHER" id="PTHR33889">
    <property type="entry name" value="OS04G0681850 PROTEIN"/>
    <property type="match status" value="1"/>
</dbReference>
<name>A0A485KA53_9STRA</name>
<evidence type="ECO:0000259" key="1">
    <source>
        <dbReference type="Pfam" id="PF24964"/>
    </source>
</evidence>
<dbReference type="OrthoDB" id="103147at2759"/>
<proteinExistence type="predicted"/>
<dbReference type="Proteomes" id="UP000332933">
    <property type="component" value="Unassembled WGS sequence"/>
</dbReference>
<organism evidence="3 4">
    <name type="scientific">Aphanomyces stellatus</name>
    <dbReference type="NCBI Taxonomy" id="120398"/>
    <lineage>
        <taxon>Eukaryota</taxon>
        <taxon>Sar</taxon>
        <taxon>Stramenopiles</taxon>
        <taxon>Oomycota</taxon>
        <taxon>Saprolegniomycetes</taxon>
        <taxon>Saprolegniales</taxon>
        <taxon>Verrucalvaceae</taxon>
        <taxon>Aphanomyces</taxon>
    </lineage>
</organism>
<dbReference type="PANTHER" id="PTHR33889:SF1">
    <property type="entry name" value="OS03G0834800 PROTEIN"/>
    <property type="match status" value="1"/>
</dbReference>
<sequence length="168" mass="18984">MLKGTKKKNLTDADRTNILQHLLTRVKPDAKLPRGVLSDMASKFACSTKTIKRIWSRASVDLCGTKAICRDIGSKRKGRCGRKRLHLDVPARILAIPQSRRYCFRVLSRAIKIPVSTLHGYYKQGVIAKYSSVMQPTSHLSWPLSHIHDVEGAKHFTPMQDVVHVDEK</sequence>
<dbReference type="EMBL" id="CAADRA010000286">
    <property type="protein sequence ID" value="VFT79646.1"/>
    <property type="molecule type" value="Genomic_DNA"/>
</dbReference>
<reference evidence="3 4" key="1">
    <citation type="submission" date="2019-03" db="EMBL/GenBank/DDBJ databases">
        <authorList>
            <person name="Gaulin E."/>
            <person name="Dumas B."/>
        </authorList>
    </citation>
    <scope>NUCLEOTIDE SEQUENCE [LARGE SCALE GENOMIC DNA]</scope>
    <source>
        <strain evidence="3">CBS 568.67</strain>
    </source>
</reference>